<reference evidence="2 3" key="1">
    <citation type="submission" date="2019-03" db="EMBL/GenBank/DDBJ databases">
        <title>Complete genome sequence of an arsenate-respiring bacteria, Citrobacter sp. LY-1.</title>
        <authorList>
            <person name="Wang H."/>
            <person name="Liu Y."/>
            <person name="Li Q."/>
            <person name="Huang J."/>
        </authorList>
    </citation>
    <scope>NUCLEOTIDE SEQUENCE [LARGE SCALE GENOMIC DNA]</scope>
    <source>
        <strain evidence="2 3">LY-1</strain>
    </source>
</reference>
<evidence type="ECO:0000313" key="3">
    <source>
        <dbReference type="Proteomes" id="UP000293850"/>
    </source>
</evidence>
<evidence type="ECO:0000256" key="1">
    <source>
        <dbReference type="SAM" id="Coils"/>
    </source>
</evidence>
<evidence type="ECO:0000313" key="2">
    <source>
        <dbReference type="EMBL" id="QBM24990.1"/>
    </source>
</evidence>
<dbReference type="EMBL" id="CP037864">
    <property type="protein sequence ID" value="QBM24990.1"/>
    <property type="molecule type" value="Genomic_DNA"/>
</dbReference>
<proteinExistence type="predicted"/>
<keyword evidence="3" id="KW-1185">Reference proteome</keyword>
<feature type="coiled-coil region" evidence="1">
    <location>
        <begin position="91"/>
        <end position="118"/>
    </location>
</feature>
<gene>
    <name evidence="2" type="ORF">E1B03_22170</name>
</gene>
<dbReference type="RefSeq" id="WP_133086936.1">
    <property type="nucleotide sequence ID" value="NZ_CP037864.1"/>
</dbReference>
<dbReference type="Proteomes" id="UP000293850">
    <property type="component" value="Chromosome"/>
</dbReference>
<sequence>MSESDTPVAEHQTKKIESNVKIVIVKSCQCYFRIEKLQLIFIDEADASAFEDAMSNLSNLVNTHHLAKKKYSNAIEKYGVQLKDTANKYRLPELEKEISKAEGDLQTATKNLQQELGEFREESGYKPIIELIPIEDVKKKAFGRFYSYIKEEDYKKFEEKFTVISVDDFSGDKIFTKDKDNNIIGIDIKSLSEKLKAARVKIKQMMDRTMIVSANIKYEDTLTEWASVWNDKAYNKTGEYIDVSAGAQFMRLTANASTFNSWNPDTGQAQIKGEAQAELTVFSGKVNSTIYVPDRTGWLLKFMINDKDEANIGVLRAKIDGELTGYVGASAKVEANLQFVTHNNKQLLMGNRTKSSTFAERKEGVKVKGNKGKAKKGLEVKAEAFGGAKVGASLGGTLQWLKPFTSLVAEIPAMLRKLGLDPELMLDSATMAKSIQLRQENDKKKDDHLGTFQNFGSLKVGGEVQLGAGASGEFRVRFVKGRFRFHIHGSLCLGPGAKGLLEGEINPELFMEFAVWVIYQLYGMDYKHWVIIEEEAFKALGYILLMDQEKKYQEYYDEVVADFKDVLDDFTDFIKSTFTEIMTARDQSAKRNKFASEINSNPGNVYLYSPEAKGSALYILTLDGAYDRIDINNQGDGFIPDTNHERKKAVLFILSSIQTKREWKKVLTRITAMGTVYPGNEDAIVKMAQKNIRIFLQTGIDSDDGLDDIIDKLELRDFDELVSRLKEKPTYGYSFSPNCSKQYKLHCDDNPFYSSLCHFVPVEPQYQQKWESND</sequence>
<keyword evidence="1" id="KW-0175">Coiled coil</keyword>
<organism evidence="2 3">
    <name type="scientific">Citrobacter arsenatis</name>
    <dbReference type="NCBI Taxonomy" id="2546350"/>
    <lineage>
        <taxon>Bacteria</taxon>
        <taxon>Pseudomonadati</taxon>
        <taxon>Pseudomonadota</taxon>
        <taxon>Gammaproteobacteria</taxon>
        <taxon>Enterobacterales</taxon>
        <taxon>Enterobacteriaceae</taxon>
        <taxon>Citrobacter</taxon>
    </lineage>
</organism>
<dbReference type="AlphaFoldDB" id="A0A4V1AAN7"/>
<accession>A0A4V1AAN7</accession>
<protein>
    <submittedName>
        <fullName evidence="2">Uncharacterized protein</fullName>
    </submittedName>
</protein>
<dbReference type="KEGG" id="cars:E1B03_22170"/>
<name>A0A4V1AAN7_9ENTR</name>